<dbReference type="SUPFAM" id="SSF50939">
    <property type="entry name" value="Sialidases"/>
    <property type="match status" value="1"/>
</dbReference>
<dbReference type="GeneID" id="17284097"/>
<dbReference type="PaxDb" id="2903-EOD38826"/>
<protein>
    <recommendedName>
        <fullName evidence="3">VPS10 domain-containing protein</fullName>
    </recommendedName>
</protein>
<proteinExistence type="predicted"/>
<dbReference type="AlphaFoldDB" id="A0A0D3KSU1"/>
<dbReference type="EnsemblProtists" id="EOD38826">
    <property type="protein sequence ID" value="EOD38826"/>
    <property type="gene ID" value="EMIHUDRAFT_224272"/>
</dbReference>
<dbReference type="Proteomes" id="UP000013827">
    <property type="component" value="Unassembled WGS sequence"/>
</dbReference>
<sequence length="820" mass="90558">MSPGYNQDSTVYLSEGGRFLRSEDGGAHWFDQFRLCDRGGGPRDFVAQRPGGRISIAQDSNFQLRRGRVGGPYELMNMPPSTKEECFALGADNEGFYVGSPSTGEMWRSRWSWGWEPLATVSEGFVTRISADFNGYLYVIGDQEDLVTRVGNSDGSLTAVKLPEAEAKVDDSKPTTPLSVAAHSPNGVETTTLYVLRRNVRSVLVTSDFGATWIVESIDNGDFESNLGDVQPAETFDLEEFTHVVADPTRQTAYLGAYAGVWKTDNMRDFSYLDTVRQSIYSIWAVADVQVTICTYAAGCWHGDLNVTELHDGSSMAFLEKIPSYTTSQTATRLQLRKNQESYNTVAQSPSGEFALRYVPRAQQGVRALQRVDGDLFTEDNYETLPDLPLIDPNRGFNSESLQKIEYASDTHIYGCGFNHGVLESIDGGFTWARIWEGNGGDVVDVKLSPSFQQDSTIVTLVRDINDEQRVRIYQSTDSGLSWSQISDVRFWPNVAFARDANGDPIVVALQTSGKGMDGELFAYDGSEFRRVGRQQVSQRKLKFGLDGLHVSPTGLLCASYVEGGLVCGELDAEYNFINKVHSIPTPFARDDANAELPPKFWRAGSSIQQLPIRGFNGKLAFSPNFANDHALFAASHYALYFSGDEGRTFRKVFELPWQAPLVDECCSPAATPPPPAPPAGSPRYVACGRTGRCDESDRWAAPSEKHEVRCCSDSRIDGWKKKDGCSVWSESDDDEMGGKCHHNKNFAQASTICEDAGARLCTRAELQGNCARRSGCGHDRDLIWAEYLGPASWPPEEFASAMDSARCLRCTRSSPCCWS</sequence>
<evidence type="ECO:0000313" key="2">
    <source>
        <dbReference type="Proteomes" id="UP000013827"/>
    </source>
</evidence>
<dbReference type="InterPro" id="IPR036278">
    <property type="entry name" value="Sialidase_sf"/>
</dbReference>
<dbReference type="HOGENOM" id="CLU_344982_0_0_1"/>
<dbReference type="RefSeq" id="XP_005791255.1">
    <property type="nucleotide sequence ID" value="XM_005791198.1"/>
</dbReference>
<dbReference type="InterPro" id="IPR015943">
    <property type="entry name" value="WD40/YVTN_repeat-like_dom_sf"/>
</dbReference>
<name>A0A0D3KSU1_EMIH1</name>
<organism evidence="1 2">
    <name type="scientific">Emiliania huxleyi (strain CCMP1516)</name>
    <dbReference type="NCBI Taxonomy" id="280463"/>
    <lineage>
        <taxon>Eukaryota</taxon>
        <taxon>Haptista</taxon>
        <taxon>Haptophyta</taxon>
        <taxon>Prymnesiophyceae</taxon>
        <taxon>Isochrysidales</taxon>
        <taxon>Noelaerhabdaceae</taxon>
        <taxon>Emiliania</taxon>
    </lineage>
</organism>
<evidence type="ECO:0000313" key="1">
    <source>
        <dbReference type="EnsemblProtists" id="EOD38826"/>
    </source>
</evidence>
<keyword evidence="2" id="KW-1185">Reference proteome</keyword>
<evidence type="ECO:0008006" key="3">
    <source>
        <dbReference type="Google" id="ProtNLM"/>
    </source>
</evidence>
<reference evidence="2" key="1">
    <citation type="journal article" date="2013" name="Nature">
        <title>Pan genome of the phytoplankton Emiliania underpins its global distribution.</title>
        <authorList>
            <person name="Read B.A."/>
            <person name="Kegel J."/>
            <person name="Klute M.J."/>
            <person name="Kuo A."/>
            <person name="Lefebvre S.C."/>
            <person name="Maumus F."/>
            <person name="Mayer C."/>
            <person name="Miller J."/>
            <person name="Monier A."/>
            <person name="Salamov A."/>
            <person name="Young J."/>
            <person name="Aguilar M."/>
            <person name="Claverie J.M."/>
            <person name="Frickenhaus S."/>
            <person name="Gonzalez K."/>
            <person name="Herman E.K."/>
            <person name="Lin Y.C."/>
            <person name="Napier J."/>
            <person name="Ogata H."/>
            <person name="Sarno A.F."/>
            <person name="Shmutz J."/>
            <person name="Schroeder D."/>
            <person name="de Vargas C."/>
            <person name="Verret F."/>
            <person name="von Dassow P."/>
            <person name="Valentin K."/>
            <person name="Van de Peer Y."/>
            <person name="Wheeler G."/>
            <person name="Dacks J.B."/>
            <person name="Delwiche C.F."/>
            <person name="Dyhrman S.T."/>
            <person name="Glockner G."/>
            <person name="John U."/>
            <person name="Richards T."/>
            <person name="Worden A.Z."/>
            <person name="Zhang X."/>
            <person name="Grigoriev I.V."/>
            <person name="Allen A.E."/>
            <person name="Bidle K."/>
            <person name="Borodovsky M."/>
            <person name="Bowler C."/>
            <person name="Brownlee C."/>
            <person name="Cock J.M."/>
            <person name="Elias M."/>
            <person name="Gladyshev V.N."/>
            <person name="Groth M."/>
            <person name="Guda C."/>
            <person name="Hadaegh A."/>
            <person name="Iglesias-Rodriguez M.D."/>
            <person name="Jenkins J."/>
            <person name="Jones B.M."/>
            <person name="Lawson T."/>
            <person name="Leese F."/>
            <person name="Lindquist E."/>
            <person name="Lobanov A."/>
            <person name="Lomsadze A."/>
            <person name="Malik S.B."/>
            <person name="Marsh M.E."/>
            <person name="Mackinder L."/>
            <person name="Mock T."/>
            <person name="Mueller-Roeber B."/>
            <person name="Pagarete A."/>
            <person name="Parker M."/>
            <person name="Probert I."/>
            <person name="Quesneville H."/>
            <person name="Raines C."/>
            <person name="Rensing S.A."/>
            <person name="Riano-Pachon D.M."/>
            <person name="Richier S."/>
            <person name="Rokitta S."/>
            <person name="Shiraiwa Y."/>
            <person name="Soanes D.M."/>
            <person name="van der Giezen M."/>
            <person name="Wahlund T.M."/>
            <person name="Williams B."/>
            <person name="Wilson W."/>
            <person name="Wolfe G."/>
            <person name="Wurch L.L."/>
        </authorList>
    </citation>
    <scope>NUCLEOTIDE SEQUENCE</scope>
</reference>
<accession>A0A0D3KSU1</accession>
<dbReference type="SUPFAM" id="SSF110296">
    <property type="entry name" value="Oligoxyloglucan reducing end-specific cellobiohydrolase"/>
    <property type="match status" value="1"/>
</dbReference>
<reference evidence="1" key="2">
    <citation type="submission" date="2024-10" db="UniProtKB">
        <authorList>
            <consortium name="EnsemblProtists"/>
        </authorList>
    </citation>
    <scope>IDENTIFICATION</scope>
</reference>
<dbReference type="Gene3D" id="2.130.10.10">
    <property type="entry name" value="YVTN repeat-like/Quinoprotein amine dehydrogenase"/>
    <property type="match status" value="1"/>
</dbReference>
<dbReference type="KEGG" id="ehx:EMIHUDRAFT_224272"/>